<feature type="region of interest" description="Disordered" evidence="1">
    <location>
        <begin position="1"/>
        <end position="33"/>
    </location>
</feature>
<feature type="compositionally biased region" description="Basic and acidic residues" evidence="1">
    <location>
        <begin position="1"/>
        <end position="31"/>
    </location>
</feature>
<dbReference type="AlphaFoldDB" id="A0A382MBV0"/>
<proteinExistence type="predicted"/>
<evidence type="ECO:0000256" key="1">
    <source>
        <dbReference type="SAM" id="MobiDB-lite"/>
    </source>
</evidence>
<name>A0A382MBV0_9ZZZZ</name>
<accession>A0A382MBV0</accession>
<organism evidence="2">
    <name type="scientific">marine metagenome</name>
    <dbReference type="NCBI Taxonomy" id="408172"/>
    <lineage>
        <taxon>unclassified sequences</taxon>
        <taxon>metagenomes</taxon>
        <taxon>ecological metagenomes</taxon>
    </lineage>
</organism>
<reference evidence="2" key="1">
    <citation type="submission" date="2018-05" db="EMBL/GenBank/DDBJ databases">
        <authorList>
            <person name="Lanie J.A."/>
            <person name="Ng W.-L."/>
            <person name="Kazmierczak K.M."/>
            <person name="Andrzejewski T.M."/>
            <person name="Davidsen T.M."/>
            <person name="Wayne K.J."/>
            <person name="Tettelin H."/>
            <person name="Glass J.I."/>
            <person name="Rusch D."/>
            <person name="Podicherti R."/>
            <person name="Tsui H.-C.T."/>
            <person name="Winkler M.E."/>
        </authorList>
    </citation>
    <scope>NUCLEOTIDE SEQUENCE</scope>
</reference>
<gene>
    <name evidence="2" type="ORF">METZ01_LOCUS297766</name>
</gene>
<evidence type="ECO:0000313" key="2">
    <source>
        <dbReference type="EMBL" id="SVC44912.1"/>
    </source>
</evidence>
<sequence length="64" mass="6950">MEKSVDGTRTEVEAGYHLNDHHDNDHDDSKGHATAVVVTPTQIFAQGVDVHLSINGKEAVAKKK</sequence>
<protein>
    <submittedName>
        <fullName evidence="2">Uncharacterized protein</fullName>
    </submittedName>
</protein>
<dbReference type="EMBL" id="UINC01091836">
    <property type="protein sequence ID" value="SVC44912.1"/>
    <property type="molecule type" value="Genomic_DNA"/>
</dbReference>